<dbReference type="EMBL" id="CACRUF010000017">
    <property type="protein sequence ID" value="VYT87752.1"/>
    <property type="molecule type" value="Genomic_DNA"/>
</dbReference>
<gene>
    <name evidence="2" type="ORF">VDLFYP95_00942</name>
</gene>
<accession>A0A6N3AI83</accession>
<reference evidence="2" key="1">
    <citation type="submission" date="2019-11" db="EMBL/GenBank/DDBJ databases">
        <authorList>
            <person name="Feng L."/>
        </authorList>
    </citation>
    <scope>NUCLEOTIDE SEQUENCE</scope>
    <source>
        <strain evidence="2">VdisparLFYP95</strain>
    </source>
</reference>
<proteinExistence type="predicted"/>
<protein>
    <recommendedName>
        <fullName evidence="1">TNT domain-containing protein</fullName>
    </recommendedName>
</protein>
<sequence length="143" mass="16711">MRALPPGSNRNPYTIYRVLKPIDNVAASKIMPLFGEIGLGTQYELPKSFKSYRIWASGRGENRKMLKINELNSYLKSKGVPEDSYSINEVNDESLCIVEENKKWHIFYSERGLRTEEYCCQDEHLAILYFINRLSKMLKFSFE</sequence>
<organism evidence="2">
    <name type="scientific">Veillonella dispar</name>
    <dbReference type="NCBI Taxonomy" id="39778"/>
    <lineage>
        <taxon>Bacteria</taxon>
        <taxon>Bacillati</taxon>
        <taxon>Bacillota</taxon>
        <taxon>Negativicutes</taxon>
        <taxon>Veillonellales</taxon>
        <taxon>Veillonellaceae</taxon>
        <taxon>Veillonella</taxon>
    </lineage>
</organism>
<dbReference type="Pfam" id="PF14021">
    <property type="entry name" value="TNT"/>
    <property type="match status" value="1"/>
</dbReference>
<dbReference type="InterPro" id="IPR025331">
    <property type="entry name" value="TNT"/>
</dbReference>
<dbReference type="GO" id="GO:0050135">
    <property type="term" value="F:NADP+ nucleosidase activity"/>
    <property type="evidence" value="ECO:0007669"/>
    <property type="project" value="InterPro"/>
</dbReference>
<dbReference type="AlphaFoldDB" id="A0A6N3AI83"/>
<feature type="domain" description="TNT" evidence="1">
    <location>
        <begin position="2"/>
        <end position="48"/>
    </location>
</feature>
<evidence type="ECO:0000259" key="1">
    <source>
        <dbReference type="Pfam" id="PF14021"/>
    </source>
</evidence>
<evidence type="ECO:0000313" key="2">
    <source>
        <dbReference type="EMBL" id="VYT87752.1"/>
    </source>
</evidence>
<name>A0A6N3AI83_9FIRM</name>